<dbReference type="GO" id="GO:0006261">
    <property type="term" value="P:DNA-templated DNA replication"/>
    <property type="evidence" value="ECO:0007669"/>
    <property type="project" value="TreeGrafter"/>
</dbReference>
<dbReference type="GO" id="GO:0003677">
    <property type="term" value="F:DNA binding"/>
    <property type="evidence" value="ECO:0007669"/>
    <property type="project" value="UniProtKB-KW"/>
</dbReference>
<evidence type="ECO:0000256" key="1">
    <source>
        <dbReference type="ARBA" id="ARBA00012417"/>
    </source>
</evidence>
<evidence type="ECO:0000256" key="3">
    <source>
        <dbReference type="ARBA" id="ARBA00022695"/>
    </source>
</evidence>
<dbReference type="PANTHER" id="PTHR10322">
    <property type="entry name" value="DNA POLYMERASE CATALYTIC SUBUNIT"/>
    <property type="match status" value="1"/>
</dbReference>
<dbReference type="AlphaFoldDB" id="T0ZUW7"/>
<dbReference type="Gene3D" id="3.90.1600.10">
    <property type="entry name" value="Palm domain of DNA polymerase"/>
    <property type="match status" value="1"/>
</dbReference>
<dbReference type="SUPFAM" id="SSF56672">
    <property type="entry name" value="DNA/RNA polymerases"/>
    <property type="match status" value="1"/>
</dbReference>
<organism evidence="8">
    <name type="scientific">mine drainage metagenome</name>
    <dbReference type="NCBI Taxonomy" id="410659"/>
    <lineage>
        <taxon>unclassified sequences</taxon>
        <taxon>metagenomes</taxon>
        <taxon>ecological metagenomes</taxon>
    </lineage>
</organism>
<dbReference type="InterPro" id="IPR006134">
    <property type="entry name" value="DNA-dir_DNA_pol_B_multi_dom"/>
</dbReference>
<reference evidence="8" key="1">
    <citation type="submission" date="2013-08" db="EMBL/GenBank/DDBJ databases">
        <authorList>
            <person name="Mendez C."/>
            <person name="Richter M."/>
            <person name="Ferrer M."/>
            <person name="Sanchez J."/>
        </authorList>
    </citation>
    <scope>NUCLEOTIDE SEQUENCE</scope>
</reference>
<evidence type="ECO:0000259" key="7">
    <source>
        <dbReference type="Pfam" id="PF00136"/>
    </source>
</evidence>
<keyword evidence="5" id="KW-0238">DNA-binding</keyword>
<comment type="catalytic activity">
    <reaction evidence="6">
        <text>DNA(n) + a 2'-deoxyribonucleoside 5'-triphosphate = DNA(n+1) + diphosphate</text>
        <dbReference type="Rhea" id="RHEA:22508"/>
        <dbReference type="Rhea" id="RHEA-COMP:17339"/>
        <dbReference type="Rhea" id="RHEA-COMP:17340"/>
        <dbReference type="ChEBI" id="CHEBI:33019"/>
        <dbReference type="ChEBI" id="CHEBI:61560"/>
        <dbReference type="ChEBI" id="CHEBI:173112"/>
        <dbReference type="EC" id="2.7.7.7"/>
    </reaction>
</comment>
<evidence type="ECO:0000256" key="5">
    <source>
        <dbReference type="ARBA" id="ARBA00023125"/>
    </source>
</evidence>
<evidence type="ECO:0000256" key="2">
    <source>
        <dbReference type="ARBA" id="ARBA00022679"/>
    </source>
</evidence>
<dbReference type="InterPro" id="IPR023211">
    <property type="entry name" value="DNA_pol_palm_dom_sf"/>
</dbReference>
<proteinExistence type="predicted"/>
<keyword evidence="2 8" id="KW-0808">Transferase</keyword>
<evidence type="ECO:0000256" key="6">
    <source>
        <dbReference type="ARBA" id="ARBA00049244"/>
    </source>
</evidence>
<keyword evidence="4 8" id="KW-0239">DNA-directed DNA polymerase</keyword>
<reference evidence="8" key="2">
    <citation type="journal article" date="2014" name="ISME J.">
        <title>Microbial stratification in low pH oxic and suboxic macroscopic growths along an acid mine drainage.</title>
        <authorList>
            <person name="Mendez-Garcia C."/>
            <person name="Mesa V."/>
            <person name="Sprenger R.R."/>
            <person name="Richter M."/>
            <person name="Diez M.S."/>
            <person name="Solano J."/>
            <person name="Bargiela R."/>
            <person name="Golyshina O.V."/>
            <person name="Manteca A."/>
            <person name="Ramos J.L."/>
            <person name="Gallego J.R."/>
            <person name="Llorente I."/>
            <person name="Martins Dos Santos V.A."/>
            <person name="Jensen O.N."/>
            <person name="Pelaez A.I."/>
            <person name="Sanchez J."/>
            <person name="Ferrer M."/>
        </authorList>
    </citation>
    <scope>NUCLEOTIDE SEQUENCE</scope>
</reference>
<dbReference type="InterPro" id="IPR050240">
    <property type="entry name" value="DNA_pol_type-B"/>
</dbReference>
<evidence type="ECO:0000256" key="4">
    <source>
        <dbReference type="ARBA" id="ARBA00022932"/>
    </source>
</evidence>
<dbReference type="GO" id="GO:0003887">
    <property type="term" value="F:DNA-directed DNA polymerase activity"/>
    <property type="evidence" value="ECO:0007669"/>
    <property type="project" value="UniProtKB-KW"/>
</dbReference>
<dbReference type="EC" id="2.7.7.7" evidence="1"/>
<dbReference type="InterPro" id="IPR043502">
    <property type="entry name" value="DNA/RNA_pol_sf"/>
</dbReference>
<accession>T0ZUW7</accession>
<evidence type="ECO:0000313" key="8">
    <source>
        <dbReference type="EMBL" id="EQD33695.1"/>
    </source>
</evidence>
<feature type="non-terminal residue" evidence="8">
    <location>
        <position position="139"/>
    </location>
</feature>
<protein>
    <recommendedName>
        <fullName evidence="1">DNA-directed DNA polymerase</fullName>
        <ecNumber evidence="1">2.7.7.7</ecNumber>
    </recommendedName>
</protein>
<comment type="caution">
    <text evidence="8">The sequence shown here is derived from an EMBL/GenBank/DDBJ whole genome shotgun (WGS) entry which is preliminary data.</text>
</comment>
<dbReference type="InterPro" id="IPR042087">
    <property type="entry name" value="DNA_pol_B_thumb"/>
</dbReference>
<dbReference type="Gene3D" id="1.10.132.60">
    <property type="entry name" value="DNA polymerase family B, C-terminal domain"/>
    <property type="match status" value="1"/>
</dbReference>
<gene>
    <name evidence="8" type="ORF">B1B_17473</name>
</gene>
<dbReference type="GO" id="GO:0000166">
    <property type="term" value="F:nucleotide binding"/>
    <property type="evidence" value="ECO:0007669"/>
    <property type="project" value="InterPro"/>
</dbReference>
<dbReference type="EMBL" id="AUZY01011673">
    <property type="protein sequence ID" value="EQD33695.1"/>
    <property type="molecule type" value="Genomic_DNA"/>
</dbReference>
<dbReference type="Pfam" id="PF00136">
    <property type="entry name" value="DNA_pol_B"/>
    <property type="match status" value="1"/>
</dbReference>
<dbReference type="PANTHER" id="PTHR10322:SF23">
    <property type="entry name" value="DNA POLYMERASE DELTA CATALYTIC SUBUNIT"/>
    <property type="match status" value="1"/>
</dbReference>
<sequence>MSAVNKKLPGAMELELEDFYTRGVFVGKKGKSESGAKKKYALLSESGRIKIKGFELVRRDWSNVARETQKRVLEAILKEGSKEKALDIVKDTVKMLKEGRAELKDLVIYTQLRKAIDKYDNTSPELEAAKKAIAGNVKR</sequence>
<feature type="domain" description="DNA-directed DNA polymerase family B multifunctional" evidence="7">
    <location>
        <begin position="3"/>
        <end position="134"/>
    </location>
</feature>
<name>T0ZUW7_9ZZZZ</name>
<keyword evidence="3 8" id="KW-0548">Nucleotidyltransferase</keyword>